<dbReference type="RefSeq" id="XP_025428996.1">
    <property type="nucleotide sequence ID" value="XM_025577558.1"/>
</dbReference>
<dbReference type="AlphaFoldDB" id="A0A318Z9H6"/>
<protein>
    <submittedName>
        <fullName evidence="2">Uncharacterized protein</fullName>
    </submittedName>
</protein>
<evidence type="ECO:0000256" key="1">
    <source>
        <dbReference type="SAM" id="MobiDB-lite"/>
    </source>
</evidence>
<accession>A0A318Z9H6</accession>
<gene>
    <name evidence="2" type="ORF">BP01DRAFT_384960</name>
</gene>
<dbReference type="GeneID" id="37078787"/>
<reference evidence="2 3" key="1">
    <citation type="submission" date="2016-12" db="EMBL/GenBank/DDBJ databases">
        <title>The genomes of Aspergillus section Nigri reveals drivers in fungal speciation.</title>
        <authorList>
            <consortium name="DOE Joint Genome Institute"/>
            <person name="Vesth T.C."/>
            <person name="Nybo J."/>
            <person name="Theobald S."/>
            <person name="Brandl J."/>
            <person name="Frisvad J.C."/>
            <person name="Nielsen K.F."/>
            <person name="Lyhne E.K."/>
            <person name="Kogle M.E."/>
            <person name="Kuo A."/>
            <person name="Riley R."/>
            <person name="Clum A."/>
            <person name="Nolan M."/>
            <person name="Lipzen A."/>
            <person name="Salamov A."/>
            <person name="Henrissat B."/>
            <person name="Wiebenga A."/>
            <person name="De Vries R.P."/>
            <person name="Grigoriev I.V."/>
            <person name="Mortensen U.H."/>
            <person name="Andersen M.R."/>
            <person name="Baker S.E."/>
        </authorList>
    </citation>
    <scope>NUCLEOTIDE SEQUENCE [LARGE SCALE GENOMIC DNA]</scope>
    <source>
        <strain evidence="2 3">JOP 1030-1</strain>
    </source>
</reference>
<keyword evidence="3" id="KW-1185">Reference proteome</keyword>
<sequence length="131" mass="14722">MPSDQSNKNTGNWRTTRENVIETIGELTGGASSWTKENNEHLQKKEREAQDAKKQKESRQQLPAPLSALPSAARVLFSAFKYNLGFWPPALVAQTGNLVFYRNHESGGHFPGPDNPVALLGDLREIRSYWE</sequence>
<dbReference type="Gene3D" id="3.40.50.1820">
    <property type="entry name" value="alpha/beta hydrolase"/>
    <property type="match status" value="1"/>
</dbReference>
<evidence type="ECO:0000313" key="3">
    <source>
        <dbReference type="Proteomes" id="UP000248349"/>
    </source>
</evidence>
<feature type="compositionally biased region" description="Basic and acidic residues" evidence="1">
    <location>
        <begin position="37"/>
        <end position="59"/>
    </location>
</feature>
<proteinExistence type="predicted"/>
<dbReference type="Proteomes" id="UP000248349">
    <property type="component" value="Unassembled WGS sequence"/>
</dbReference>
<evidence type="ECO:0000313" key="2">
    <source>
        <dbReference type="EMBL" id="PYH43014.1"/>
    </source>
</evidence>
<dbReference type="EMBL" id="KZ821247">
    <property type="protein sequence ID" value="PYH43014.1"/>
    <property type="molecule type" value="Genomic_DNA"/>
</dbReference>
<name>A0A318Z9H6_9EURO</name>
<dbReference type="STRING" id="1450539.A0A318Z9H6"/>
<dbReference type="InterPro" id="IPR029058">
    <property type="entry name" value="AB_hydrolase_fold"/>
</dbReference>
<dbReference type="OrthoDB" id="7130006at2759"/>
<feature type="region of interest" description="Disordered" evidence="1">
    <location>
        <begin position="26"/>
        <end position="65"/>
    </location>
</feature>
<organism evidence="2 3">
    <name type="scientific">Aspergillus saccharolyticus JOP 1030-1</name>
    <dbReference type="NCBI Taxonomy" id="1450539"/>
    <lineage>
        <taxon>Eukaryota</taxon>
        <taxon>Fungi</taxon>
        <taxon>Dikarya</taxon>
        <taxon>Ascomycota</taxon>
        <taxon>Pezizomycotina</taxon>
        <taxon>Eurotiomycetes</taxon>
        <taxon>Eurotiomycetidae</taxon>
        <taxon>Eurotiales</taxon>
        <taxon>Aspergillaceae</taxon>
        <taxon>Aspergillus</taxon>
        <taxon>Aspergillus subgen. Circumdati</taxon>
    </lineage>
</organism>